<name>A0ABW2K8B8_9ACTN</name>
<evidence type="ECO:0000256" key="3">
    <source>
        <dbReference type="ARBA" id="ARBA00022723"/>
    </source>
</evidence>
<keyword evidence="3" id="KW-0479">Metal-binding</keyword>
<keyword evidence="4 8" id="KW-0378">Hydrolase</keyword>
<dbReference type="PROSITE" id="PS51462">
    <property type="entry name" value="NUDIX"/>
    <property type="match status" value="1"/>
</dbReference>
<dbReference type="PANTHER" id="PTHR12318:SF0">
    <property type="entry name" value="ACYL-COENZYME A DIPHOSPHATASE NUDT19"/>
    <property type="match status" value="1"/>
</dbReference>
<evidence type="ECO:0000256" key="5">
    <source>
        <dbReference type="ARBA" id="ARBA00022842"/>
    </source>
</evidence>
<keyword evidence="5" id="KW-0460">Magnesium</keyword>
<dbReference type="InterPro" id="IPR015797">
    <property type="entry name" value="NUDIX_hydrolase-like_dom_sf"/>
</dbReference>
<feature type="domain" description="Nudix hydrolase" evidence="7">
    <location>
        <begin position="27"/>
        <end position="234"/>
    </location>
</feature>
<evidence type="ECO:0000256" key="1">
    <source>
        <dbReference type="ARBA" id="ARBA00001936"/>
    </source>
</evidence>
<accession>A0ABW2K8B8</accession>
<keyword evidence="6" id="KW-0464">Manganese</keyword>
<proteinExistence type="predicted"/>
<evidence type="ECO:0000313" key="9">
    <source>
        <dbReference type="Proteomes" id="UP001596540"/>
    </source>
</evidence>
<evidence type="ECO:0000313" key="8">
    <source>
        <dbReference type="EMBL" id="MFC7326197.1"/>
    </source>
</evidence>
<dbReference type="SUPFAM" id="SSF55811">
    <property type="entry name" value="Nudix"/>
    <property type="match status" value="1"/>
</dbReference>
<gene>
    <name evidence="8" type="ORF">ACFQRF_00465</name>
</gene>
<protein>
    <submittedName>
        <fullName evidence="8">NUDIX hydrolase</fullName>
    </submittedName>
</protein>
<dbReference type="RefSeq" id="WP_379867978.1">
    <property type="nucleotide sequence ID" value="NZ_JBHTBH010000001.1"/>
</dbReference>
<dbReference type="Gene3D" id="3.90.79.10">
    <property type="entry name" value="Nucleoside Triphosphate Pyrophosphohydrolase"/>
    <property type="match status" value="1"/>
</dbReference>
<dbReference type="InterPro" id="IPR000086">
    <property type="entry name" value="NUDIX_hydrolase_dom"/>
</dbReference>
<evidence type="ECO:0000256" key="4">
    <source>
        <dbReference type="ARBA" id="ARBA00022801"/>
    </source>
</evidence>
<comment type="caution">
    <text evidence="8">The sequence shown here is derived from an EMBL/GenBank/DDBJ whole genome shotgun (WGS) entry which is preliminary data.</text>
</comment>
<dbReference type="InterPro" id="IPR039121">
    <property type="entry name" value="NUDT19"/>
</dbReference>
<sequence>MTSDHPLPAGAAEWGRAVLAGREQPVTPRPAATVMLVRPAGTGIEVYLLRRTRSMAFAPGMHVFPGGGVDPRDAEPLGAAVRWAGPAPAEWGRRLAAPEPLARALVCAAVRETFEESGVLLAGTPDGRVVADTRGDDWEADRLALIDRSLPFVEFLDRRDLVLRSDLLRPWARWITPVVEPRRYDTRFFAAVLPEGQLTRDVGGEADQVLWARPADAVAAWRRGEMAMLPPTAVTLGELARHKSPDAVLAAEREIVPVEPRAREEDGRIRLVLPEGVDDPV</sequence>
<dbReference type="Proteomes" id="UP001596540">
    <property type="component" value="Unassembled WGS sequence"/>
</dbReference>
<dbReference type="PANTHER" id="PTHR12318">
    <property type="entry name" value="TESTOSTERONE-REGULATED PROTEIN RP2"/>
    <property type="match status" value="1"/>
</dbReference>
<keyword evidence="9" id="KW-1185">Reference proteome</keyword>
<reference evidence="9" key="1">
    <citation type="journal article" date="2019" name="Int. J. Syst. Evol. Microbiol.">
        <title>The Global Catalogue of Microorganisms (GCM) 10K type strain sequencing project: providing services to taxonomists for standard genome sequencing and annotation.</title>
        <authorList>
            <consortium name="The Broad Institute Genomics Platform"/>
            <consortium name="The Broad Institute Genome Sequencing Center for Infectious Disease"/>
            <person name="Wu L."/>
            <person name="Ma J."/>
        </authorList>
    </citation>
    <scope>NUCLEOTIDE SEQUENCE [LARGE SCALE GENOMIC DNA]</scope>
    <source>
        <strain evidence="9">CGMCC 4.7382</strain>
    </source>
</reference>
<comment type="cofactor">
    <cofactor evidence="2">
        <name>Mg(2+)</name>
        <dbReference type="ChEBI" id="CHEBI:18420"/>
    </cofactor>
</comment>
<organism evidence="8 9">
    <name type="scientific">Marinactinospora rubrisoli</name>
    <dbReference type="NCBI Taxonomy" id="2715399"/>
    <lineage>
        <taxon>Bacteria</taxon>
        <taxon>Bacillati</taxon>
        <taxon>Actinomycetota</taxon>
        <taxon>Actinomycetes</taxon>
        <taxon>Streptosporangiales</taxon>
        <taxon>Nocardiopsidaceae</taxon>
        <taxon>Marinactinospora</taxon>
    </lineage>
</organism>
<dbReference type="EMBL" id="JBHTBH010000001">
    <property type="protein sequence ID" value="MFC7326197.1"/>
    <property type="molecule type" value="Genomic_DNA"/>
</dbReference>
<dbReference type="CDD" id="cd18870">
    <property type="entry name" value="NUDIX_AcylCoAdiphos_Nudt19"/>
    <property type="match status" value="1"/>
</dbReference>
<evidence type="ECO:0000259" key="7">
    <source>
        <dbReference type="PROSITE" id="PS51462"/>
    </source>
</evidence>
<evidence type="ECO:0000256" key="2">
    <source>
        <dbReference type="ARBA" id="ARBA00001946"/>
    </source>
</evidence>
<comment type="cofactor">
    <cofactor evidence="1">
        <name>Mn(2+)</name>
        <dbReference type="ChEBI" id="CHEBI:29035"/>
    </cofactor>
</comment>
<dbReference type="GO" id="GO:0016787">
    <property type="term" value="F:hydrolase activity"/>
    <property type="evidence" value="ECO:0007669"/>
    <property type="project" value="UniProtKB-KW"/>
</dbReference>
<evidence type="ECO:0000256" key="6">
    <source>
        <dbReference type="ARBA" id="ARBA00023211"/>
    </source>
</evidence>